<evidence type="ECO:0008006" key="4">
    <source>
        <dbReference type="Google" id="ProtNLM"/>
    </source>
</evidence>
<dbReference type="EMBL" id="LDJH01000001">
    <property type="protein sequence ID" value="KRG61033.1"/>
    <property type="molecule type" value="Genomic_DNA"/>
</dbReference>
<organism evidence="2 3">
    <name type="scientific">Stenotrophomonas koreensis</name>
    <dbReference type="NCBI Taxonomy" id="266128"/>
    <lineage>
        <taxon>Bacteria</taxon>
        <taxon>Pseudomonadati</taxon>
        <taxon>Pseudomonadota</taxon>
        <taxon>Gammaproteobacteria</taxon>
        <taxon>Lysobacterales</taxon>
        <taxon>Lysobacteraceae</taxon>
        <taxon>Stenotrophomonas</taxon>
    </lineage>
</organism>
<feature type="chain" id="PRO_5006393030" description="DUF3016 domain-containing protein" evidence="1">
    <location>
        <begin position="21"/>
        <end position="189"/>
    </location>
</feature>
<evidence type="ECO:0000256" key="1">
    <source>
        <dbReference type="SAM" id="SignalP"/>
    </source>
</evidence>
<dbReference type="Proteomes" id="UP000051254">
    <property type="component" value="Unassembled WGS sequence"/>
</dbReference>
<protein>
    <recommendedName>
        <fullName evidence="4">DUF3016 domain-containing protein</fullName>
    </recommendedName>
</protein>
<dbReference type="RefSeq" id="WP_057661909.1">
    <property type="nucleotide sequence ID" value="NZ_LDJH01000001.1"/>
</dbReference>
<dbReference type="STRING" id="266128.ABB25_00105"/>
<feature type="signal peptide" evidence="1">
    <location>
        <begin position="1"/>
        <end position="20"/>
    </location>
</feature>
<dbReference type="OrthoDB" id="195620at2"/>
<keyword evidence="3" id="KW-1185">Reference proteome</keyword>
<accession>A0A0R0BUZ1</accession>
<gene>
    <name evidence="2" type="ORF">ABB25_00105</name>
</gene>
<keyword evidence="1" id="KW-0732">Signal</keyword>
<proteinExistence type="predicted"/>
<dbReference type="AlphaFoldDB" id="A0A0R0BUZ1"/>
<dbReference type="InterPro" id="IPR021557">
    <property type="entry name" value="DUF3016"/>
</dbReference>
<dbReference type="Pfam" id="PF11454">
    <property type="entry name" value="DUF3016"/>
    <property type="match status" value="1"/>
</dbReference>
<name>A0A0R0BUZ1_9GAMM</name>
<comment type="caution">
    <text evidence="2">The sequence shown here is derived from an EMBL/GenBank/DDBJ whole genome shotgun (WGS) entry which is preliminary data.</text>
</comment>
<evidence type="ECO:0000313" key="2">
    <source>
        <dbReference type="EMBL" id="KRG61033.1"/>
    </source>
</evidence>
<dbReference type="PATRIC" id="fig|266128.3.peg.23"/>
<reference evidence="2 3" key="1">
    <citation type="submission" date="2015-05" db="EMBL/GenBank/DDBJ databases">
        <title>Genome sequencing and analysis of members of genus Stenotrophomonas.</title>
        <authorList>
            <person name="Patil P.P."/>
            <person name="Midha S."/>
            <person name="Patil P.B."/>
        </authorList>
    </citation>
    <scope>NUCLEOTIDE SEQUENCE [LARGE SCALE GENOMIC DNA]</scope>
    <source>
        <strain evidence="2 3">DSM 17805</strain>
    </source>
</reference>
<evidence type="ECO:0000313" key="3">
    <source>
        <dbReference type="Proteomes" id="UP000051254"/>
    </source>
</evidence>
<sequence length="189" mass="21107">MRALLPGLLVCLLYPALGQAAPVRNVTAADAPRALEGDGPVQVRWGDPAKFTEIAYSGNRWEAARGNWVQELAQHLAEQAGPRLQPGQRLQVTFTDIDLAGDYEPWRGPRMSDVRLLRELYPPKISLSYQLTDADGQLLHSAEQVLSDPGFLHSGGSLRYRNDSLRYEKRLLDRWLQQLLPATPAAARR</sequence>